<organism evidence="1 2">
    <name type="scientific">Tricholomella constricta</name>
    <dbReference type="NCBI Taxonomy" id="117010"/>
    <lineage>
        <taxon>Eukaryota</taxon>
        <taxon>Fungi</taxon>
        <taxon>Dikarya</taxon>
        <taxon>Basidiomycota</taxon>
        <taxon>Agaricomycotina</taxon>
        <taxon>Agaricomycetes</taxon>
        <taxon>Agaricomycetidae</taxon>
        <taxon>Agaricales</taxon>
        <taxon>Tricholomatineae</taxon>
        <taxon>Lyophyllaceae</taxon>
        <taxon>Tricholomella</taxon>
    </lineage>
</organism>
<proteinExistence type="predicted"/>
<dbReference type="EMBL" id="JAACJP010000055">
    <property type="protein sequence ID" value="KAF5369666.1"/>
    <property type="molecule type" value="Genomic_DNA"/>
</dbReference>
<sequence length="266" mass="29478">MNSAEPYHAMNSAEPSARTRGFVSDEIWGVRILVFCGEYDPSAVELGGVQLPGPKEIGVMNVLYLLSRDEGGVELDKSMDLDPRECRRPPKAKKCEEVEFIFALIWLAKICLDRRFNSAKVSGALQRRNGIGTAIAGINRGKSNGREEFTTVVACRFRASNETIFTAVPQDHVLTGQQFLYVFRYALTTPVAPPTTSSHVICYTHANNIWHPVPDIVTTPTLIYLTTTALRPASWLYNVVRPAVSSEFIIIRIIISPGNPTTTVHD</sequence>
<gene>
    <name evidence="1" type="ORF">D9615_010250</name>
</gene>
<evidence type="ECO:0000313" key="1">
    <source>
        <dbReference type="EMBL" id="KAF5369666.1"/>
    </source>
</evidence>
<evidence type="ECO:0000313" key="2">
    <source>
        <dbReference type="Proteomes" id="UP000565441"/>
    </source>
</evidence>
<accession>A0A8H5LUC9</accession>
<name>A0A8H5LUC9_9AGAR</name>
<protein>
    <submittedName>
        <fullName evidence="1">Uncharacterized protein</fullName>
    </submittedName>
</protein>
<comment type="caution">
    <text evidence="1">The sequence shown here is derived from an EMBL/GenBank/DDBJ whole genome shotgun (WGS) entry which is preliminary data.</text>
</comment>
<keyword evidence="2" id="KW-1185">Reference proteome</keyword>
<dbReference type="AlphaFoldDB" id="A0A8H5LUC9"/>
<reference evidence="1 2" key="1">
    <citation type="journal article" date="2020" name="ISME J.">
        <title>Uncovering the hidden diversity of litter-decomposition mechanisms in mushroom-forming fungi.</title>
        <authorList>
            <person name="Floudas D."/>
            <person name="Bentzer J."/>
            <person name="Ahren D."/>
            <person name="Johansson T."/>
            <person name="Persson P."/>
            <person name="Tunlid A."/>
        </authorList>
    </citation>
    <scope>NUCLEOTIDE SEQUENCE [LARGE SCALE GENOMIC DNA]</scope>
    <source>
        <strain evidence="1 2">CBS 661.87</strain>
    </source>
</reference>
<dbReference type="Proteomes" id="UP000565441">
    <property type="component" value="Unassembled WGS sequence"/>
</dbReference>